<accession>K0NPU6</accession>
<keyword evidence="1" id="KW-1133">Transmembrane helix</keyword>
<gene>
    <name evidence="2" type="ORF">BN146_01130</name>
</gene>
<protein>
    <submittedName>
        <fullName evidence="2">Uncharacterized protein</fullName>
    </submittedName>
</protein>
<evidence type="ECO:0000256" key="1">
    <source>
        <dbReference type="SAM" id="Phobius"/>
    </source>
</evidence>
<sequence length="86" mass="9723">MEKTITKKYFVTLVFTLLALLNLLSSWGSLGYRLAMVAVNLIGGFGMEYLVNQKAPMEKYNFWKGCIGLILLGINVIWILLAFFAK</sequence>
<comment type="caution">
    <text evidence="2">The sequence shown here is derived from an EMBL/GenBank/DDBJ whole genome shotgun (WGS) entry which is preliminary data.</text>
</comment>
<dbReference type="EMBL" id="CALZ01000018">
    <property type="protein sequence ID" value="CCK82888.1"/>
    <property type="molecule type" value="Genomic_DNA"/>
</dbReference>
<name>K0NPU6_9LACO</name>
<evidence type="ECO:0000313" key="3">
    <source>
        <dbReference type="Proteomes" id="UP000009325"/>
    </source>
</evidence>
<dbReference type="Proteomes" id="UP000009325">
    <property type="component" value="Unassembled WGS sequence"/>
</dbReference>
<keyword evidence="1" id="KW-0812">Transmembrane</keyword>
<proteinExistence type="predicted"/>
<feature type="transmembrane region" description="Helical" evidence="1">
    <location>
        <begin position="63"/>
        <end position="85"/>
    </location>
</feature>
<dbReference type="AlphaFoldDB" id="K0NPU6"/>
<evidence type="ECO:0000313" key="2">
    <source>
        <dbReference type="EMBL" id="CCK82888.1"/>
    </source>
</evidence>
<dbReference type="RefSeq" id="WP_009557447.1">
    <property type="nucleotide sequence ID" value="NZ_CALZ01000018.1"/>
</dbReference>
<feature type="transmembrane region" description="Helical" evidence="1">
    <location>
        <begin position="9"/>
        <end position="28"/>
    </location>
</feature>
<reference evidence="2 3" key="1">
    <citation type="submission" date="2012-08" db="EMBL/GenBank/DDBJ databases">
        <title>Draft Genome Sequences of Lactobacillus equicursoris CIP 110162T, isolated from thoroughbred racehorse feces and Lactobacillus sp. CRBIP 24.137 isolated from urine of human.</title>
        <authorList>
            <person name="Cousin S."/>
            <person name="Loux V."/>
            <person name="Ma L."/>
            <person name="Creno S."/>
            <person name="Clermont D."/>
            <person name="Bizet C."/>
            <person name="Bouchier C."/>
        </authorList>
    </citation>
    <scope>NUCLEOTIDE SEQUENCE [LARGE SCALE GENOMIC DNA]</scope>
    <source>
        <strain evidence="2 3">66c</strain>
    </source>
</reference>
<keyword evidence="1" id="KW-0472">Membrane</keyword>
<organism evidence="2 3">
    <name type="scientific">Lactobacillus equicursoris 66c</name>
    <dbReference type="NCBI Taxonomy" id="872326"/>
    <lineage>
        <taxon>Bacteria</taxon>
        <taxon>Bacillati</taxon>
        <taxon>Bacillota</taxon>
        <taxon>Bacilli</taxon>
        <taxon>Lactobacillales</taxon>
        <taxon>Lactobacillaceae</taxon>
        <taxon>Lactobacillus</taxon>
    </lineage>
</organism>
<feature type="transmembrane region" description="Helical" evidence="1">
    <location>
        <begin position="34"/>
        <end position="51"/>
    </location>
</feature>